<feature type="transmembrane region" description="Helical" evidence="2">
    <location>
        <begin position="119"/>
        <end position="141"/>
    </location>
</feature>
<feature type="transmembrane region" description="Helical" evidence="2">
    <location>
        <begin position="229"/>
        <end position="249"/>
    </location>
</feature>
<feature type="transmembrane region" description="Helical" evidence="2">
    <location>
        <begin position="7"/>
        <end position="30"/>
    </location>
</feature>
<organism evidence="3 4">
    <name type="scientific">Catellatospora methionotrophica</name>
    <dbReference type="NCBI Taxonomy" id="121620"/>
    <lineage>
        <taxon>Bacteria</taxon>
        <taxon>Bacillati</taxon>
        <taxon>Actinomycetota</taxon>
        <taxon>Actinomycetes</taxon>
        <taxon>Micromonosporales</taxon>
        <taxon>Micromonosporaceae</taxon>
        <taxon>Catellatospora</taxon>
    </lineage>
</organism>
<keyword evidence="4" id="KW-1185">Reference proteome</keyword>
<feature type="transmembrane region" description="Helical" evidence="2">
    <location>
        <begin position="202"/>
        <end position="222"/>
    </location>
</feature>
<dbReference type="Proteomes" id="UP000660339">
    <property type="component" value="Unassembled WGS sequence"/>
</dbReference>
<protein>
    <submittedName>
        <fullName evidence="3">Uncharacterized protein</fullName>
    </submittedName>
</protein>
<feature type="transmembrane region" description="Helical" evidence="2">
    <location>
        <begin position="85"/>
        <end position="107"/>
    </location>
</feature>
<evidence type="ECO:0000313" key="4">
    <source>
        <dbReference type="Proteomes" id="UP000660339"/>
    </source>
</evidence>
<reference evidence="3" key="1">
    <citation type="submission" date="2021-01" db="EMBL/GenBank/DDBJ databases">
        <title>Whole genome shotgun sequence of Catellatospora methionotrophica NBRC 14553.</title>
        <authorList>
            <person name="Komaki H."/>
            <person name="Tamura T."/>
        </authorList>
    </citation>
    <scope>NUCLEOTIDE SEQUENCE</scope>
    <source>
        <strain evidence="3">NBRC 14553</strain>
    </source>
</reference>
<feature type="transmembrane region" description="Helical" evidence="2">
    <location>
        <begin position="277"/>
        <end position="298"/>
    </location>
</feature>
<dbReference type="AlphaFoldDB" id="A0A8J3PF04"/>
<feature type="transmembrane region" description="Helical" evidence="2">
    <location>
        <begin position="161"/>
        <end position="182"/>
    </location>
</feature>
<sequence>MGRAAAWRIGIGSVLIAASCLQMFAPAWVFAPPQQRLFGLSIVPVFALGLCSALFAVGVIVAGGGICAACGGTSLWDIAVRDPLMLLRLLACGTAAGLILEIVAQWLGRLWYYPWWTSWFYALVLIPGFALYWLFIVESYLAAKAALDAVARRRAVRRPVLLWPVGAASVVVFAALTIRWYAERGFTFDVTGPTPQAPPFGYAVLAFAGCALLSGALAAAVASRHWVPFAAILLASAVVAVLFEVPNAVHRQWAYDHFPGPVLPGGLPLTMFLSWPMQYVVFLAVPAALMPSAAALFWQPPRPDEPDHAESEPAARARAGAEVDEAR</sequence>
<name>A0A8J3PF04_9ACTN</name>
<proteinExistence type="predicted"/>
<accession>A0A8J3PF04</accession>
<dbReference type="PROSITE" id="PS51257">
    <property type="entry name" value="PROKAR_LIPOPROTEIN"/>
    <property type="match status" value="1"/>
</dbReference>
<keyword evidence="2" id="KW-0472">Membrane</keyword>
<dbReference type="EMBL" id="BONJ01000019">
    <property type="protein sequence ID" value="GIG15166.1"/>
    <property type="molecule type" value="Genomic_DNA"/>
</dbReference>
<dbReference type="RefSeq" id="WP_166379522.1">
    <property type="nucleotide sequence ID" value="NZ_BAAATT010000005.1"/>
</dbReference>
<feature type="transmembrane region" description="Helical" evidence="2">
    <location>
        <begin position="42"/>
        <end position="73"/>
    </location>
</feature>
<comment type="caution">
    <text evidence="3">The sequence shown here is derived from an EMBL/GenBank/DDBJ whole genome shotgun (WGS) entry which is preliminary data.</text>
</comment>
<evidence type="ECO:0000256" key="2">
    <source>
        <dbReference type="SAM" id="Phobius"/>
    </source>
</evidence>
<keyword evidence="2" id="KW-0812">Transmembrane</keyword>
<feature type="compositionally biased region" description="Basic and acidic residues" evidence="1">
    <location>
        <begin position="302"/>
        <end position="327"/>
    </location>
</feature>
<evidence type="ECO:0000256" key="1">
    <source>
        <dbReference type="SAM" id="MobiDB-lite"/>
    </source>
</evidence>
<keyword evidence="2" id="KW-1133">Transmembrane helix</keyword>
<feature type="region of interest" description="Disordered" evidence="1">
    <location>
        <begin position="300"/>
        <end position="327"/>
    </location>
</feature>
<evidence type="ECO:0000313" key="3">
    <source>
        <dbReference type="EMBL" id="GIG15166.1"/>
    </source>
</evidence>
<gene>
    <name evidence="3" type="ORF">Cme02nite_34980</name>
</gene>